<feature type="domain" description="DUF1648" evidence="2">
    <location>
        <begin position="29"/>
        <end position="74"/>
    </location>
</feature>
<feature type="transmembrane region" description="Helical" evidence="1">
    <location>
        <begin position="144"/>
        <end position="163"/>
    </location>
</feature>
<dbReference type="PANTHER" id="PTHR37810">
    <property type="entry name" value="IMMUNITY PROTEIN SDPI"/>
    <property type="match status" value="1"/>
</dbReference>
<evidence type="ECO:0000313" key="3">
    <source>
        <dbReference type="EMBL" id="MFC5402555.1"/>
    </source>
</evidence>
<keyword evidence="1" id="KW-0472">Membrane</keyword>
<feature type="transmembrane region" description="Helical" evidence="1">
    <location>
        <begin position="62"/>
        <end position="82"/>
    </location>
</feature>
<evidence type="ECO:0000313" key="4">
    <source>
        <dbReference type="Proteomes" id="UP001596113"/>
    </source>
</evidence>
<evidence type="ECO:0000256" key="1">
    <source>
        <dbReference type="SAM" id="Phobius"/>
    </source>
</evidence>
<gene>
    <name evidence="3" type="ORF">ACFPOF_07370</name>
</gene>
<keyword evidence="1" id="KW-0812">Transmembrane</keyword>
<proteinExistence type="predicted"/>
<accession>A0ABW0HQ20</accession>
<feature type="transmembrane region" description="Helical" evidence="1">
    <location>
        <begin position="21"/>
        <end position="42"/>
    </location>
</feature>
<dbReference type="RefSeq" id="WP_378131106.1">
    <property type="nucleotide sequence ID" value="NZ_JBHSMI010000013.1"/>
</dbReference>
<keyword evidence="1" id="KW-1133">Transmembrane helix</keyword>
<dbReference type="InterPro" id="IPR012867">
    <property type="entry name" value="DUF1648"/>
</dbReference>
<reference evidence="4" key="1">
    <citation type="journal article" date="2019" name="Int. J. Syst. Evol. Microbiol.">
        <title>The Global Catalogue of Microorganisms (GCM) 10K type strain sequencing project: providing services to taxonomists for standard genome sequencing and annotation.</title>
        <authorList>
            <consortium name="The Broad Institute Genomics Platform"/>
            <consortium name="The Broad Institute Genome Sequencing Center for Infectious Disease"/>
            <person name="Wu L."/>
            <person name="Ma J."/>
        </authorList>
    </citation>
    <scope>NUCLEOTIDE SEQUENCE [LARGE SCALE GENOMIC DNA]</scope>
    <source>
        <strain evidence="4">CGMCC 1.18575</strain>
    </source>
</reference>
<name>A0ABW0HQ20_9BACL</name>
<dbReference type="Pfam" id="PF07853">
    <property type="entry name" value="DUF1648"/>
    <property type="match status" value="1"/>
</dbReference>
<feature type="transmembrane region" description="Helical" evidence="1">
    <location>
        <begin position="113"/>
        <end position="132"/>
    </location>
</feature>
<sequence>MMQSWQSPRPKIEIARSALEKALQLAGWLVLIAMIVFISVKWGGLPQRMPTHFNLRGEPDGWGSRWTLWILPAISALLFIGLNQLSRVPHVFNYPVAITEQNAAFQYTVARQLLAWINFEITVMFAYISWTIVNAAKSGGVGGAWDILIIVGVLFVTIGIYLTRAIRGR</sequence>
<evidence type="ECO:0000259" key="2">
    <source>
        <dbReference type="Pfam" id="PF07853"/>
    </source>
</evidence>
<keyword evidence="4" id="KW-1185">Reference proteome</keyword>
<organism evidence="3 4">
    <name type="scientific">Cohnella soli</name>
    <dbReference type="NCBI Taxonomy" id="425005"/>
    <lineage>
        <taxon>Bacteria</taxon>
        <taxon>Bacillati</taxon>
        <taxon>Bacillota</taxon>
        <taxon>Bacilli</taxon>
        <taxon>Bacillales</taxon>
        <taxon>Paenibacillaceae</taxon>
        <taxon>Cohnella</taxon>
    </lineage>
</organism>
<dbReference type="Proteomes" id="UP001596113">
    <property type="component" value="Unassembled WGS sequence"/>
</dbReference>
<dbReference type="PANTHER" id="PTHR37810:SF5">
    <property type="entry name" value="IMMUNITY PROTEIN SDPI"/>
    <property type="match status" value="1"/>
</dbReference>
<dbReference type="EMBL" id="JBHSMI010000013">
    <property type="protein sequence ID" value="MFC5402555.1"/>
    <property type="molecule type" value="Genomic_DNA"/>
</dbReference>
<protein>
    <submittedName>
        <fullName evidence="3">DUF1648 domain-containing protein</fullName>
    </submittedName>
</protein>
<comment type="caution">
    <text evidence="3">The sequence shown here is derived from an EMBL/GenBank/DDBJ whole genome shotgun (WGS) entry which is preliminary data.</text>
</comment>